<keyword evidence="2" id="KW-0614">Plasmid</keyword>
<evidence type="ECO:0000313" key="2">
    <source>
        <dbReference type="EMBL" id="QDL12694.1"/>
    </source>
</evidence>
<dbReference type="EMBL" id="CP030119">
    <property type="protein sequence ID" value="QDL12694.1"/>
    <property type="molecule type" value="Genomic_DNA"/>
</dbReference>
<dbReference type="InterPro" id="IPR036812">
    <property type="entry name" value="NAD(P)_OxRdtase_dom_sf"/>
</dbReference>
<keyword evidence="3" id="KW-1185">Reference proteome</keyword>
<dbReference type="Pfam" id="PF00248">
    <property type="entry name" value="Aldo_ket_red"/>
    <property type="match status" value="1"/>
</dbReference>
<dbReference type="Gene3D" id="3.20.20.100">
    <property type="entry name" value="NADP-dependent oxidoreductase domain"/>
    <property type="match status" value="1"/>
</dbReference>
<proteinExistence type="predicted"/>
<dbReference type="SUPFAM" id="SSF51430">
    <property type="entry name" value="NAD(P)-linked oxidoreductase"/>
    <property type="match status" value="1"/>
</dbReference>
<dbReference type="InterPro" id="IPR023210">
    <property type="entry name" value="NADP_OxRdtase_dom"/>
</dbReference>
<feature type="domain" description="NADP-dependent oxidoreductase" evidence="1">
    <location>
        <begin position="11"/>
        <end position="50"/>
    </location>
</feature>
<name>A0A856MQV5_9CYAN</name>
<organism evidence="2 3">
    <name type="scientific">Brasilonema sennae CENA114</name>
    <dbReference type="NCBI Taxonomy" id="415709"/>
    <lineage>
        <taxon>Bacteria</taxon>
        <taxon>Bacillati</taxon>
        <taxon>Cyanobacteriota</taxon>
        <taxon>Cyanophyceae</taxon>
        <taxon>Nostocales</taxon>
        <taxon>Scytonemataceae</taxon>
        <taxon>Brasilonema</taxon>
        <taxon>Bromeliae group (in: Brasilonema)</taxon>
    </lineage>
</organism>
<gene>
    <name evidence="2" type="ORF">DP114_33655</name>
</gene>
<dbReference type="KEGG" id="bsen:DP114_33655"/>
<reference evidence="2 3" key="1">
    <citation type="submission" date="2018-06" db="EMBL/GenBank/DDBJ databases">
        <title>Comparative genomics of Brasilonema spp. strains.</title>
        <authorList>
            <person name="Alvarenga D.O."/>
            <person name="Fiore M.F."/>
            <person name="Varani A.M."/>
        </authorList>
    </citation>
    <scope>NUCLEOTIDE SEQUENCE [LARGE SCALE GENOMIC DNA]</scope>
    <source>
        <strain evidence="2 3">CENA114</strain>
        <plasmid evidence="3">pboct1</plasmid>
    </source>
</reference>
<evidence type="ECO:0000259" key="1">
    <source>
        <dbReference type="Pfam" id="PF00248"/>
    </source>
</evidence>
<accession>A0A856MQV5</accession>
<dbReference type="Proteomes" id="UP000503129">
    <property type="component" value="Plasmid pBOCT1"/>
</dbReference>
<evidence type="ECO:0000313" key="3">
    <source>
        <dbReference type="Proteomes" id="UP000503129"/>
    </source>
</evidence>
<dbReference type="AlphaFoldDB" id="A0A856MQV5"/>
<sequence>MPVAVFAGRVQDIVEVLDEIARNRGVTVAQVALNWLLRQPGITSVIIGARPGAATQR</sequence>
<protein>
    <recommendedName>
        <fullName evidence="1">NADP-dependent oxidoreductase domain-containing protein</fullName>
    </recommendedName>
</protein>
<geneLocation type="plasmid" evidence="3">
    <name>pboct1</name>
</geneLocation>